<dbReference type="AlphaFoldDB" id="A0A2A7ACI9"/>
<dbReference type="EMBL" id="PXUP01000019">
    <property type="protein sequence ID" value="RCH43764.1"/>
    <property type="molecule type" value="Genomic_DNA"/>
</dbReference>
<dbReference type="RefSeq" id="WP_097784802.1">
    <property type="nucleotide sequence ID" value="NZ_JAWHPP010000018.1"/>
</dbReference>
<comment type="caution">
    <text evidence="1">The sequence shown here is derived from an EMBL/GenBank/DDBJ whole genome shotgun (WGS) entry which is preliminary data.</text>
</comment>
<evidence type="ECO:0008006" key="5">
    <source>
        <dbReference type="Google" id="ProtNLM"/>
    </source>
</evidence>
<evidence type="ECO:0000313" key="4">
    <source>
        <dbReference type="Proteomes" id="UP000252378"/>
    </source>
</evidence>
<protein>
    <recommendedName>
        <fullName evidence="5">Sulfatase-modifying factor enzyme domain-containing protein</fullName>
    </recommendedName>
</protein>
<reference evidence="2 4" key="3">
    <citation type="submission" date="2018-03" db="EMBL/GenBank/DDBJ databases">
        <title>Complete genome sequencing of Faecalibacterium prausnitzii strains isolated from the human gut.</title>
        <authorList>
            <person name="Fitzgerald B.C."/>
            <person name="Shkoporov A.N."/>
            <person name="Ross P.R."/>
            <person name="Hill C."/>
        </authorList>
    </citation>
    <scope>NUCLEOTIDE SEQUENCE [LARGE SCALE GENOMIC DNA]</scope>
    <source>
        <strain evidence="2 4">ATCC 27768</strain>
    </source>
</reference>
<evidence type="ECO:0000313" key="1">
    <source>
        <dbReference type="EMBL" id="PDX76762.1"/>
    </source>
</evidence>
<reference evidence="1 3" key="1">
    <citation type="journal article" date="2017" name="Front. Microbiol.">
        <title>New Insights into the Diversity of the Genus Faecalibacterium.</title>
        <authorList>
            <person name="Benevides L."/>
            <person name="Burman S."/>
            <person name="Martin R."/>
            <person name="Robert V."/>
            <person name="Thomas M."/>
            <person name="Miquel S."/>
            <person name="Chain F."/>
            <person name="Sokol H."/>
            <person name="Bermudez-Humaran L.G."/>
            <person name="Morrison M."/>
            <person name="Langella P."/>
            <person name="Azevedo V.A."/>
            <person name="Chatel J.M."/>
            <person name="Soares S."/>
        </authorList>
    </citation>
    <scope>NUCLEOTIDE SEQUENCE [LARGE SCALE GENOMIC DNA]</scope>
    <source>
        <strain evidence="1 3">CNCM I 4573</strain>
    </source>
</reference>
<dbReference type="SUPFAM" id="SSF56436">
    <property type="entry name" value="C-type lectin-like"/>
    <property type="match status" value="1"/>
</dbReference>
<evidence type="ECO:0000313" key="3">
    <source>
        <dbReference type="Proteomes" id="UP000220157"/>
    </source>
</evidence>
<dbReference type="Proteomes" id="UP000252378">
    <property type="component" value="Unassembled WGS sequence"/>
</dbReference>
<accession>A0A2A7ACI9</accession>
<sequence length="325" mass="37959">MNKRLFRPQFNQMETTEKQALMESLAARYNMTFLGLHTFDRWGQNCTTGIFKKDGREFVFVPGDTVTLGWEQFAVGLNQESREELEYLFREWEMEPQNPEEMIRESMAPVRKAAIGPMLVGRELEEINWEPVKMDDPRLTAHPDWLKEFRDFAWSDSSSLTLHQSARIERTEDGFQTWIYNRTDYDELLAMLENRGFSLPTADEWAYLCGGGCRTLFPWGDGLDYSMRLRWFEDMDEDENRPYDMEEPNFFGLSIAYDPYMREVVQADRLTTCGGDGGCNICGGLGPFLGFLPCSPHCKPEVQEDNELNGDYDFYRPIIRLENYD</sequence>
<dbReference type="Proteomes" id="UP000220157">
    <property type="component" value="Unassembled WGS sequence"/>
</dbReference>
<organism evidence="1 3">
    <name type="scientific">Faecalibacterium prausnitzii</name>
    <dbReference type="NCBI Taxonomy" id="853"/>
    <lineage>
        <taxon>Bacteria</taxon>
        <taxon>Bacillati</taxon>
        <taxon>Bacillota</taxon>
        <taxon>Clostridia</taxon>
        <taxon>Eubacteriales</taxon>
        <taxon>Oscillospiraceae</taxon>
        <taxon>Faecalibacterium</taxon>
    </lineage>
</organism>
<dbReference type="InterPro" id="IPR016187">
    <property type="entry name" value="CTDL_fold"/>
</dbReference>
<dbReference type="InterPro" id="IPR042095">
    <property type="entry name" value="SUMF_sf"/>
</dbReference>
<proteinExistence type="predicted"/>
<gene>
    <name evidence="2" type="ORF">C7J97_12050</name>
    <name evidence="1" type="ORF">CGS56_01410</name>
</gene>
<name>A0A2A7ACI9_9FIRM</name>
<evidence type="ECO:0000313" key="2">
    <source>
        <dbReference type="EMBL" id="RCH43764.1"/>
    </source>
</evidence>
<reference evidence="1" key="2">
    <citation type="submission" date="2017-07" db="EMBL/GenBank/DDBJ databases">
        <authorList>
            <person name="Sun Z.S."/>
            <person name="Albrecht U."/>
            <person name="Echele G."/>
            <person name="Lee C.C."/>
        </authorList>
    </citation>
    <scope>NUCLEOTIDE SEQUENCE</scope>
    <source>
        <strain evidence="1">CNCM I 4573</strain>
    </source>
</reference>
<dbReference type="EMBL" id="NMTW01000008">
    <property type="protein sequence ID" value="PDX76762.1"/>
    <property type="molecule type" value="Genomic_DNA"/>
</dbReference>
<dbReference type="Gene3D" id="3.90.1580.10">
    <property type="entry name" value="paralog of FGE (formylglycine-generating enzyme)"/>
    <property type="match status" value="1"/>
</dbReference>